<protein>
    <recommendedName>
        <fullName evidence="2">Integrase catalytic domain-containing protein</fullName>
    </recommendedName>
</protein>
<dbReference type="Pfam" id="PF12835">
    <property type="entry name" value="Integrase_1"/>
    <property type="match status" value="1"/>
</dbReference>
<dbReference type="Gene3D" id="1.10.443.10">
    <property type="entry name" value="Intergrase catalytic core"/>
    <property type="match status" value="1"/>
</dbReference>
<keyword evidence="1" id="KW-0233">DNA recombination</keyword>
<sequence length="217" mass="25144">MAHLRWWAEKVGKNSVIPKDNIQLGIEHRQYVTAENKAKHVDEQTLTQISDPYVQMSLRLQQTFGLRREECIKFQPAYADKGDHLLLKGSWTKGGRQRIVPILTAEQRDTLNQIHHFAGKGSLIPAHKSYIQQRNTYDWQCQKIGLNKMHGLRHAYAQTRYEKLTGWKSPKAGGLTSKDLTPEQQIKDQWARQIISRELGHERIEVVRVYLGGVNKR</sequence>
<name>A0ABP9MYH7_9GAMM</name>
<dbReference type="InterPro" id="IPR024456">
    <property type="entry name" value="Integrase_catalytic_putative"/>
</dbReference>
<comment type="caution">
    <text evidence="3">The sequence shown here is derived from an EMBL/GenBank/DDBJ whole genome shotgun (WGS) entry which is preliminary data.</text>
</comment>
<evidence type="ECO:0000313" key="4">
    <source>
        <dbReference type="Proteomes" id="UP001500171"/>
    </source>
</evidence>
<evidence type="ECO:0000256" key="1">
    <source>
        <dbReference type="ARBA" id="ARBA00023172"/>
    </source>
</evidence>
<dbReference type="EMBL" id="BAABHY010000001">
    <property type="protein sequence ID" value="GAA5104383.1"/>
    <property type="molecule type" value="Genomic_DNA"/>
</dbReference>
<reference evidence="4" key="1">
    <citation type="journal article" date="2019" name="Int. J. Syst. Evol. Microbiol.">
        <title>The Global Catalogue of Microorganisms (GCM) 10K type strain sequencing project: providing services to taxonomists for standard genome sequencing and annotation.</title>
        <authorList>
            <consortium name="The Broad Institute Genomics Platform"/>
            <consortium name="The Broad Institute Genome Sequencing Center for Infectious Disease"/>
            <person name="Wu L."/>
            <person name="Ma J."/>
        </authorList>
    </citation>
    <scope>NUCLEOTIDE SEQUENCE [LARGE SCALE GENOMIC DNA]</scope>
    <source>
        <strain evidence="4">JCM 18050</strain>
    </source>
</reference>
<evidence type="ECO:0000313" key="3">
    <source>
        <dbReference type="EMBL" id="GAA5104383.1"/>
    </source>
</evidence>
<organism evidence="3 4">
    <name type="scientific">Orbus sasakiae</name>
    <dbReference type="NCBI Taxonomy" id="1078475"/>
    <lineage>
        <taxon>Bacteria</taxon>
        <taxon>Pseudomonadati</taxon>
        <taxon>Pseudomonadota</taxon>
        <taxon>Gammaproteobacteria</taxon>
        <taxon>Orbales</taxon>
        <taxon>Orbaceae</taxon>
        <taxon>Orbus</taxon>
    </lineage>
</organism>
<dbReference type="InterPro" id="IPR011010">
    <property type="entry name" value="DNA_brk_join_enz"/>
</dbReference>
<dbReference type="Proteomes" id="UP001500171">
    <property type="component" value="Unassembled WGS sequence"/>
</dbReference>
<proteinExistence type="predicted"/>
<gene>
    <name evidence="3" type="ORF">GCM10023211_01920</name>
</gene>
<evidence type="ECO:0000259" key="2">
    <source>
        <dbReference type="Pfam" id="PF12835"/>
    </source>
</evidence>
<dbReference type="SUPFAM" id="SSF56349">
    <property type="entry name" value="DNA breaking-rejoining enzymes"/>
    <property type="match status" value="1"/>
</dbReference>
<feature type="domain" description="Integrase catalytic" evidence="2">
    <location>
        <begin position="47"/>
        <end position="158"/>
    </location>
</feature>
<accession>A0ABP9MYH7</accession>
<dbReference type="InterPro" id="IPR013762">
    <property type="entry name" value="Integrase-like_cat_sf"/>
</dbReference>
<keyword evidence="4" id="KW-1185">Reference proteome</keyword>